<evidence type="ECO:0000256" key="1">
    <source>
        <dbReference type="SAM" id="MobiDB-lite"/>
    </source>
</evidence>
<feature type="compositionally biased region" description="Polar residues" evidence="1">
    <location>
        <begin position="496"/>
        <end position="507"/>
    </location>
</feature>
<reference evidence="3 4" key="1">
    <citation type="submission" date="2016-10" db="EMBL/GenBank/DDBJ databases">
        <title>Genome sequence of the basidiomycete white-rot fungus Trametes pubescens.</title>
        <authorList>
            <person name="Makela M.R."/>
            <person name="Granchi Z."/>
            <person name="Peng M."/>
            <person name="De Vries R.P."/>
            <person name="Grigoriev I."/>
            <person name="Riley R."/>
            <person name="Hilden K."/>
        </authorList>
    </citation>
    <scope>NUCLEOTIDE SEQUENCE [LARGE SCALE GENOMIC DNA]</scope>
    <source>
        <strain evidence="3 4">FBCC735</strain>
    </source>
</reference>
<organism evidence="3 4">
    <name type="scientific">Trametes pubescens</name>
    <name type="common">White-rot fungus</name>
    <dbReference type="NCBI Taxonomy" id="154538"/>
    <lineage>
        <taxon>Eukaryota</taxon>
        <taxon>Fungi</taxon>
        <taxon>Dikarya</taxon>
        <taxon>Basidiomycota</taxon>
        <taxon>Agaricomycotina</taxon>
        <taxon>Agaricomycetes</taxon>
        <taxon>Polyporales</taxon>
        <taxon>Polyporaceae</taxon>
        <taxon>Trametes</taxon>
    </lineage>
</organism>
<feature type="region of interest" description="Disordered" evidence="1">
    <location>
        <begin position="540"/>
        <end position="574"/>
    </location>
</feature>
<dbReference type="AlphaFoldDB" id="A0A1M2W144"/>
<dbReference type="STRING" id="154538.A0A1M2W144"/>
<proteinExistence type="predicted"/>
<comment type="caution">
    <text evidence="3">The sequence shown here is derived from an EMBL/GenBank/DDBJ whole genome shotgun (WGS) entry which is preliminary data.</text>
</comment>
<keyword evidence="2" id="KW-0472">Membrane</keyword>
<dbReference type="Proteomes" id="UP000184267">
    <property type="component" value="Unassembled WGS sequence"/>
</dbReference>
<accession>A0A1M2W144</accession>
<keyword evidence="2" id="KW-1133">Transmembrane helix</keyword>
<feature type="region of interest" description="Disordered" evidence="1">
    <location>
        <begin position="343"/>
        <end position="372"/>
    </location>
</feature>
<keyword evidence="2" id="KW-0812">Transmembrane</keyword>
<name>A0A1M2W144_TRAPU</name>
<feature type="region of interest" description="Disordered" evidence="1">
    <location>
        <begin position="153"/>
        <end position="181"/>
    </location>
</feature>
<evidence type="ECO:0000313" key="3">
    <source>
        <dbReference type="EMBL" id="OJT13500.1"/>
    </source>
</evidence>
<feature type="transmembrane region" description="Helical" evidence="2">
    <location>
        <begin position="185"/>
        <end position="208"/>
    </location>
</feature>
<evidence type="ECO:0000256" key="2">
    <source>
        <dbReference type="SAM" id="Phobius"/>
    </source>
</evidence>
<protein>
    <recommendedName>
        <fullName evidence="5">Transmembrane protein</fullName>
    </recommendedName>
</protein>
<keyword evidence="4" id="KW-1185">Reference proteome</keyword>
<dbReference type="OrthoDB" id="3263296at2759"/>
<feature type="compositionally biased region" description="Low complexity" evidence="1">
    <location>
        <begin position="154"/>
        <end position="181"/>
    </location>
</feature>
<dbReference type="OMA" id="LNKRWVY"/>
<evidence type="ECO:0008006" key="5">
    <source>
        <dbReference type="Google" id="ProtNLM"/>
    </source>
</evidence>
<sequence>MSAGFLVEKSSVHRRGLAGGVRRLNKRWVYTPTAIFTTATDILLPTTTSDPVAAPNATVTTSAIVPTTTSTTNVNPVASTTSLSTAVAPSTPATTSATVVTPVPTTTSASSVVPITTQQQQQQQATTTPAATRVPSTTTRTVADALTEVTQTLTSTRPGSAAAASSAIVSPSASTTPTSTTSPGLVAGGIIAAVVGVAGILFAVVYFIRRSRKTSDDEDDGNEFNAQAFRRQSVVLQDDNYPVMSRAMTVNRNGNTPRPPTMIERKMANTPAPYDVPAMSHPYGYSGAYGQPSFAPGQIMSPGPYTPTSVNSTNPFFSPYGESPIGTPVSVAAYNTAYTEDGHAISRQPSNGSSAILSRQPSSAALPTPPSVEGAQYVDLSRSSVTPFQAAQYVEISRRLNTNPPQPLPASEVAEVAEELAEHDGTAPVLSPRPVEPLELQPTLSFDEPRRFTVQPTPKESAFPESPFADPTMSFHEEQLQHAPERDSFPMPPSPTYSSKSRVTSKPPTLPEIQIQQRPFSPVSLDFPLVPSTPHVAPSPLGSTFSMPSPPADAHFSEPASPATPVPRGQVVPMSKRPDTVYTLYDEDDAYAGI</sequence>
<feature type="region of interest" description="Disordered" evidence="1">
    <location>
        <begin position="415"/>
        <end position="507"/>
    </location>
</feature>
<feature type="compositionally biased region" description="Basic and acidic residues" evidence="1">
    <location>
        <begin position="475"/>
        <end position="488"/>
    </location>
</feature>
<feature type="compositionally biased region" description="Polar residues" evidence="1">
    <location>
        <begin position="347"/>
        <end position="365"/>
    </location>
</feature>
<evidence type="ECO:0000313" key="4">
    <source>
        <dbReference type="Proteomes" id="UP000184267"/>
    </source>
</evidence>
<dbReference type="EMBL" id="MNAD01000403">
    <property type="protein sequence ID" value="OJT13500.1"/>
    <property type="molecule type" value="Genomic_DNA"/>
</dbReference>
<gene>
    <name evidence="3" type="ORF">TRAPUB_9965</name>
</gene>